<feature type="compositionally biased region" description="Basic and acidic residues" evidence="1">
    <location>
        <begin position="1"/>
        <end position="17"/>
    </location>
</feature>
<sequence>MEESGDRRHGALVHHELPSLAPPNGASPDFEHPPGLYACLSRARIVTRSAAIISGAIAAAWDQDARLGRLAEGNISPFYTYPTARSALTGQFSVSGWTASTSIKVRPSQAIQPRLNPHGSIQQTHLSPYAHSSNSFSVANPCDLMFTFAECARRRPTQPEGVSQGQTPPRPGQIPKIIRVVRRDHAIARSPFVGMCMAKTASKAITSSVDSEQDEELFLTASDWAEGLRRVRGSRLPAQRAERRSTKTIKLVGPRAKIEVEMLGTTRPIYAAKHTPDVSLVILRGRLITLPGAKE</sequence>
<proteinExistence type="predicted"/>
<reference evidence="2" key="2">
    <citation type="journal article" date="2020" name="Nat. Commun.">
        <title>Large-scale genome sequencing of mycorrhizal fungi provides insights into the early evolution of symbiotic traits.</title>
        <authorList>
            <person name="Miyauchi S."/>
            <person name="Kiss E."/>
            <person name="Kuo A."/>
            <person name="Drula E."/>
            <person name="Kohler A."/>
            <person name="Sanchez-Garcia M."/>
            <person name="Morin E."/>
            <person name="Andreopoulos B."/>
            <person name="Barry K.W."/>
            <person name="Bonito G."/>
            <person name="Buee M."/>
            <person name="Carver A."/>
            <person name="Chen C."/>
            <person name="Cichocki N."/>
            <person name="Clum A."/>
            <person name="Culley D."/>
            <person name="Crous P.W."/>
            <person name="Fauchery L."/>
            <person name="Girlanda M."/>
            <person name="Hayes R.D."/>
            <person name="Keri Z."/>
            <person name="LaButti K."/>
            <person name="Lipzen A."/>
            <person name="Lombard V."/>
            <person name="Magnuson J."/>
            <person name="Maillard F."/>
            <person name="Murat C."/>
            <person name="Nolan M."/>
            <person name="Ohm R.A."/>
            <person name="Pangilinan J."/>
            <person name="Pereira M.F."/>
            <person name="Perotto S."/>
            <person name="Peter M."/>
            <person name="Pfister S."/>
            <person name="Riley R."/>
            <person name="Sitrit Y."/>
            <person name="Stielow J.B."/>
            <person name="Szollosi G."/>
            <person name="Zifcakova L."/>
            <person name="Stursova M."/>
            <person name="Spatafora J.W."/>
            <person name="Tedersoo L."/>
            <person name="Vaario L.M."/>
            <person name="Yamada A."/>
            <person name="Yan M."/>
            <person name="Wang P."/>
            <person name="Xu J."/>
            <person name="Bruns T."/>
            <person name="Baldrian P."/>
            <person name="Vilgalys R."/>
            <person name="Dunand C."/>
            <person name="Henrissat B."/>
            <person name="Grigoriev I.V."/>
            <person name="Hibbett D."/>
            <person name="Nagy L.G."/>
            <person name="Martin F.M."/>
        </authorList>
    </citation>
    <scope>NUCLEOTIDE SEQUENCE</scope>
    <source>
        <strain evidence="2">Prilba</strain>
    </source>
</reference>
<evidence type="ECO:0000256" key="1">
    <source>
        <dbReference type="SAM" id="MobiDB-lite"/>
    </source>
</evidence>
<reference evidence="2" key="1">
    <citation type="submission" date="2019-10" db="EMBL/GenBank/DDBJ databases">
        <authorList>
            <consortium name="DOE Joint Genome Institute"/>
            <person name="Kuo A."/>
            <person name="Miyauchi S."/>
            <person name="Kiss E."/>
            <person name="Drula E."/>
            <person name="Kohler A."/>
            <person name="Sanchez-Garcia M."/>
            <person name="Andreopoulos B."/>
            <person name="Barry K.W."/>
            <person name="Bonito G."/>
            <person name="Buee M."/>
            <person name="Carver A."/>
            <person name="Chen C."/>
            <person name="Cichocki N."/>
            <person name="Clum A."/>
            <person name="Culley D."/>
            <person name="Crous P.W."/>
            <person name="Fauchery L."/>
            <person name="Girlanda M."/>
            <person name="Hayes R."/>
            <person name="Keri Z."/>
            <person name="LaButti K."/>
            <person name="Lipzen A."/>
            <person name="Lombard V."/>
            <person name="Magnuson J."/>
            <person name="Maillard F."/>
            <person name="Morin E."/>
            <person name="Murat C."/>
            <person name="Nolan M."/>
            <person name="Ohm R."/>
            <person name="Pangilinan J."/>
            <person name="Pereira M."/>
            <person name="Perotto S."/>
            <person name="Peter M."/>
            <person name="Riley R."/>
            <person name="Sitrit Y."/>
            <person name="Stielow B."/>
            <person name="Szollosi G."/>
            <person name="Zifcakova L."/>
            <person name="Stursova M."/>
            <person name="Spatafora J.W."/>
            <person name="Tedersoo L."/>
            <person name="Vaario L.-M."/>
            <person name="Yamada A."/>
            <person name="Yan M."/>
            <person name="Wang P."/>
            <person name="Xu J."/>
            <person name="Bruns T."/>
            <person name="Baldrian P."/>
            <person name="Vilgalys R."/>
            <person name="Henrissat B."/>
            <person name="Grigoriev I.V."/>
            <person name="Hibbett D."/>
            <person name="Nagy L.G."/>
            <person name="Martin F.M."/>
        </authorList>
    </citation>
    <scope>NUCLEOTIDE SEQUENCE</scope>
    <source>
        <strain evidence="2">Prilba</strain>
    </source>
</reference>
<name>A0A9P5TD94_9AGAM</name>
<protein>
    <submittedName>
        <fullName evidence="2">Uncharacterized protein</fullName>
    </submittedName>
</protein>
<evidence type="ECO:0000313" key="2">
    <source>
        <dbReference type="EMBL" id="KAF8485358.1"/>
    </source>
</evidence>
<dbReference type="Proteomes" id="UP000759537">
    <property type="component" value="Unassembled WGS sequence"/>
</dbReference>
<dbReference type="AlphaFoldDB" id="A0A9P5TD94"/>
<accession>A0A9P5TD94</accession>
<keyword evidence="3" id="KW-1185">Reference proteome</keyword>
<feature type="region of interest" description="Disordered" evidence="1">
    <location>
        <begin position="1"/>
        <end position="28"/>
    </location>
</feature>
<organism evidence="2 3">
    <name type="scientific">Russula ochroleuca</name>
    <dbReference type="NCBI Taxonomy" id="152965"/>
    <lineage>
        <taxon>Eukaryota</taxon>
        <taxon>Fungi</taxon>
        <taxon>Dikarya</taxon>
        <taxon>Basidiomycota</taxon>
        <taxon>Agaricomycotina</taxon>
        <taxon>Agaricomycetes</taxon>
        <taxon>Russulales</taxon>
        <taxon>Russulaceae</taxon>
        <taxon>Russula</taxon>
    </lineage>
</organism>
<dbReference type="EMBL" id="WHVB01000003">
    <property type="protein sequence ID" value="KAF8485358.1"/>
    <property type="molecule type" value="Genomic_DNA"/>
</dbReference>
<gene>
    <name evidence="2" type="ORF">DFH94DRAFT_679805</name>
</gene>
<evidence type="ECO:0000313" key="3">
    <source>
        <dbReference type="Proteomes" id="UP000759537"/>
    </source>
</evidence>
<comment type="caution">
    <text evidence="2">The sequence shown here is derived from an EMBL/GenBank/DDBJ whole genome shotgun (WGS) entry which is preliminary data.</text>
</comment>